<evidence type="ECO:0000313" key="3">
    <source>
        <dbReference type="Proteomes" id="UP001578633"/>
    </source>
</evidence>
<dbReference type="EMBL" id="JBHGVX010000001">
    <property type="protein sequence ID" value="KAL1801503.1"/>
    <property type="molecule type" value="Genomic_DNA"/>
</dbReference>
<feature type="region of interest" description="Disordered" evidence="1">
    <location>
        <begin position="273"/>
        <end position="339"/>
    </location>
</feature>
<organism evidence="2 3">
    <name type="scientific">Alternaria dauci</name>
    <dbReference type="NCBI Taxonomy" id="48095"/>
    <lineage>
        <taxon>Eukaryota</taxon>
        <taxon>Fungi</taxon>
        <taxon>Dikarya</taxon>
        <taxon>Ascomycota</taxon>
        <taxon>Pezizomycotina</taxon>
        <taxon>Dothideomycetes</taxon>
        <taxon>Pleosporomycetidae</taxon>
        <taxon>Pleosporales</taxon>
        <taxon>Pleosporineae</taxon>
        <taxon>Pleosporaceae</taxon>
        <taxon>Alternaria</taxon>
        <taxon>Alternaria sect. Porri</taxon>
    </lineage>
</organism>
<dbReference type="GeneID" id="96082167"/>
<proteinExistence type="predicted"/>
<reference evidence="2 3" key="1">
    <citation type="submission" date="2024-09" db="EMBL/GenBank/DDBJ databases">
        <title>T2T genomes of carrot and Alternaria dauci and their utility for understanding host-pathogen interaction during carrot leaf blight disease.</title>
        <authorList>
            <person name="Liu W."/>
            <person name="Xu S."/>
            <person name="Ou C."/>
            <person name="Liu X."/>
            <person name="Zhuang F."/>
            <person name="Deng X.W."/>
        </authorList>
    </citation>
    <scope>NUCLEOTIDE SEQUENCE [LARGE SCALE GENOMIC DNA]</scope>
    <source>
        <strain evidence="2 3">A2016</strain>
    </source>
</reference>
<evidence type="ECO:0000313" key="2">
    <source>
        <dbReference type="EMBL" id="KAL1801503.1"/>
    </source>
</evidence>
<feature type="compositionally biased region" description="Basic and acidic residues" evidence="1">
    <location>
        <begin position="303"/>
        <end position="314"/>
    </location>
</feature>
<dbReference type="RefSeq" id="XP_069312087.1">
    <property type="nucleotide sequence ID" value="XM_069447181.1"/>
</dbReference>
<dbReference type="Proteomes" id="UP001578633">
    <property type="component" value="Chromosome 1"/>
</dbReference>
<sequence length="534" mass="60161">MTPEAPSLIEECTNGTTKAGLYLSRLGLEKNFKDPNKPGKPNFKSVPEINKLWLATQQKANEIAKLYPSRKAIREALRRRDICLDDIARDCLETYGHKIWTNGREAPSVLSLDTTTTPSKIKGHAQVAEDKYLRHLIYEHPGDERKIRLLVSAWIIQRACRKAEDDRREGKTSRKEVAKSSTDFSGFIDAVRVKPTKRNSGTWSSSNSSSSFDELNIYEARVRPAVGSRNAANVDNARRTQPQTSRKTRDVQYTSVKRRKKMAVAVVIPARKPRPAAPTEISSRTHTGSELLGKRKTVPRSTQSKEKGLAREALHSTTPLRTTSHRTRTATRGQRVVQSSADKNMESLVAQLKDDRDDLSIELQDLLSTQNPGCHNLADIKRTIGLIDTIALNDAQGLQKTFGDSYDKHKIALDRWLGCIKTLVEFREITGLTGDEDSIKASFPKLLLDVKNEARPLRQRKRQEIVKWFKKPASGELEFTMAGFSEDVASILLEMISRDGFDMKLEELHDIMVPFTTRLIEWFGVVLISSANKN</sequence>
<gene>
    <name evidence="2" type="ORF">ACET3X_001845</name>
</gene>
<keyword evidence="3" id="KW-1185">Reference proteome</keyword>
<feature type="compositionally biased region" description="Polar residues" evidence="1">
    <location>
        <begin position="239"/>
        <end position="255"/>
    </location>
</feature>
<comment type="caution">
    <text evidence="2">The sequence shown here is derived from an EMBL/GenBank/DDBJ whole genome shotgun (WGS) entry which is preliminary data.</text>
</comment>
<feature type="region of interest" description="Disordered" evidence="1">
    <location>
        <begin position="228"/>
        <end position="257"/>
    </location>
</feature>
<name>A0ABR3UYI1_9PLEO</name>
<evidence type="ECO:0000256" key="1">
    <source>
        <dbReference type="SAM" id="MobiDB-lite"/>
    </source>
</evidence>
<accession>A0ABR3UYI1</accession>
<protein>
    <submittedName>
        <fullName evidence="2">Uncharacterized protein</fullName>
    </submittedName>
</protein>